<evidence type="ECO:0000256" key="1">
    <source>
        <dbReference type="SAM" id="MobiDB-lite"/>
    </source>
</evidence>
<evidence type="ECO:0000259" key="2">
    <source>
        <dbReference type="Pfam" id="PF13485"/>
    </source>
</evidence>
<dbReference type="EMBL" id="LAZR01037179">
    <property type="protein sequence ID" value="KKL22874.1"/>
    <property type="molecule type" value="Genomic_DNA"/>
</dbReference>
<sequence>IEAARASLDRALAINPRLLSAWLGRVDLAWANFEVEEALQLLREEALPLNPRDEEVLGRMAACYLLLDRPSSDELLPDESLQDGPLPKGQTEQAEKGRFARGEFVSQGSCLGNASYRPDQADNGQSFEYNEAADTYIKRLLGHFLEATERMPQLVGPRSQLGLLLMRTGDEDEAKRLLEEAFEVDPFNVRVKNMLEVLELLGGMETLETEHFIIKYDGRRDAILARYAAEYLDTIYPEMCRQFGYRPPVKPLLEIFNTADGHNGQRWFSTRLIGLPYLGIVAASTGRLVAMTSPNDGQAPRRFNWARVLKHELVHVVTLQQTAYNIPHWFTEGVAVFSEETQRPQLWNELLLQRVEAGQLFNLRTLNFGFTRPHSSRDWQMAYCQAELYVEYMLSRWGSGQAKKLLAAYSRGLTTAEAIPQAVGVSLEEFERGYLEYLKELTAGLSSLPRPSQASFEDLLKTHRERPQHADTAAELAAAYLRRGAEGEALELAQGVLKEHPKHQAATYVVARLRVAQKKPQEA</sequence>
<evidence type="ECO:0000313" key="3">
    <source>
        <dbReference type="EMBL" id="KKL22874.1"/>
    </source>
</evidence>
<feature type="non-terminal residue" evidence="3">
    <location>
        <position position="1"/>
    </location>
</feature>
<dbReference type="Gene3D" id="1.25.40.10">
    <property type="entry name" value="Tetratricopeptide repeat domain"/>
    <property type="match status" value="2"/>
</dbReference>
<dbReference type="AlphaFoldDB" id="A0A0F9BLZ7"/>
<dbReference type="InterPro" id="IPR011990">
    <property type="entry name" value="TPR-like_helical_dom_sf"/>
</dbReference>
<dbReference type="PROSITE" id="PS50005">
    <property type="entry name" value="TPR"/>
    <property type="match status" value="1"/>
</dbReference>
<feature type="domain" description="Peptidase MA-like" evidence="2">
    <location>
        <begin position="298"/>
        <end position="438"/>
    </location>
</feature>
<accession>A0A0F9BLZ7</accession>
<name>A0A0F9BLZ7_9ZZZZ</name>
<reference evidence="3" key="1">
    <citation type="journal article" date="2015" name="Nature">
        <title>Complex archaea that bridge the gap between prokaryotes and eukaryotes.</title>
        <authorList>
            <person name="Spang A."/>
            <person name="Saw J.H."/>
            <person name="Jorgensen S.L."/>
            <person name="Zaremba-Niedzwiedzka K."/>
            <person name="Martijn J."/>
            <person name="Lind A.E."/>
            <person name="van Eijk R."/>
            <person name="Schleper C."/>
            <person name="Guy L."/>
            <person name="Ettema T.J."/>
        </authorList>
    </citation>
    <scope>NUCLEOTIDE SEQUENCE</scope>
</reference>
<feature type="region of interest" description="Disordered" evidence="1">
    <location>
        <begin position="76"/>
        <end position="95"/>
    </location>
</feature>
<dbReference type="SUPFAM" id="SSF48452">
    <property type="entry name" value="TPR-like"/>
    <property type="match status" value="1"/>
</dbReference>
<proteinExistence type="predicted"/>
<feature type="non-terminal residue" evidence="3">
    <location>
        <position position="523"/>
    </location>
</feature>
<gene>
    <name evidence="3" type="ORF">LCGC14_2431040</name>
</gene>
<organism evidence="3">
    <name type="scientific">marine sediment metagenome</name>
    <dbReference type="NCBI Taxonomy" id="412755"/>
    <lineage>
        <taxon>unclassified sequences</taxon>
        <taxon>metagenomes</taxon>
        <taxon>ecological metagenomes</taxon>
    </lineage>
</organism>
<protein>
    <recommendedName>
        <fullName evidence="2">Peptidase MA-like domain-containing protein</fullName>
    </recommendedName>
</protein>
<dbReference type="InterPro" id="IPR019734">
    <property type="entry name" value="TPR_rpt"/>
</dbReference>
<dbReference type="Pfam" id="PF13485">
    <property type="entry name" value="Peptidase_MA_2"/>
    <property type="match status" value="1"/>
</dbReference>
<dbReference type="InterPro" id="IPR039568">
    <property type="entry name" value="Peptidase_MA-like_dom"/>
</dbReference>
<comment type="caution">
    <text evidence="3">The sequence shown here is derived from an EMBL/GenBank/DDBJ whole genome shotgun (WGS) entry which is preliminary data.</text>
</comment>